<feature type="region of interest" description="Disordered" evidence="1">
    <location>
        <begin position="27"/>
        <end position="69"/>
    </location>
</feature>
<evidence type="ECO:0000313" key="2">
    <source>
        <dbReference type="EMBL" id="KAF5774298.1"/>
    </source>
</evidence>
<evidence type="ECO:0000256" key="1">
    <source>
        <dbReference type="SAM" id="MobiDB-lite"/>
    </source>
</evidence>
<dbReference type="Gramene" id="mRNA:HanXRQr2_Chr13g0598701">
    <property type="protein sequence ID" value="mRNA:HanXRQr2_Chr13g0598701"/>
    <property type="gene ID" value="HanXRQr2_Chr13g0598701"/>
</dbReference>
<proteinExistence type="predicted"/>
<keyword evidence="3" id="KW-1185">Reference proteome</keyword>
<protein>
    <submittedName>
        <fullName evidence="2">Uncharacterized protein</fullName>
    </submittedName>
</protein>
<accession>A0A9K3HCR9</accession>
<reference evidence="2" key="1">
    <citation type="journal article" date="2017" name="Nature">
        <title>The sunflower genome provides insights into oil metabolism, flowering and Asterid evolution.</title>
        <authorList>
            <person name="Badouin H."/>
            <person name="Gouzy J."/>
            <person name="Grassa C.J."/>
            <person name="Murat F."/>
            <person name="Staton S.E."/>
            <person name="Cottret L."/>
            <person name="Lelandais-Briere C."/>
            <person name="Owens G.L."/>
            <person name="Carrere S."/>
            <person name="Mayjonade B."/>
            <person name="Legrand L."/>
            <person name="Gill N."/>
            <person name="Kane N.C."/>
            <person name="Bowers J.E."/>
            <person name="Hubner S."/>
            <person name="Bellec A."/>
            <person name="Berard A."/>
            <person name="Berges H."/>
            <person name="Blanchet N."/>
            <person name="Boniface M.C."/>
            <person name="Brunel D."/>
            <person name="Catrice O."/>
            <person name="Chaidir N."/>
            <person name="Claudel C."/>
            <person name="Donnadieu C."/>
            <person name="Faraut T."/>
            <person name="Fievet G."/>
            <person name="Helmstetter N."/>
            <person name="King M."/>
            <person name="Knapp S.J."/>
            <person name="Lai Z."/>
            <person name="Le Paslier M.C."/>
            <person name="Lippi Y."/>
            <person name="Lorenzon L."/>
            <person name="Mandel J.R."/>
            <person name="Marage G."/>
            <person name="Marchand G."/>
            <person name="Marquand E."/>
            <person name="Bret-Mestries E."/>
            <person name="Morien E."/>
            <person name="Nambeesan S."/>
            <person name="Nguyen T."/>
            <person name="Pegot-Espagnet P."/>
            <person name="Pouilly N."/>
            <person name="Raftis F."/>
            <person name="Sallet E."/>
            <person name="Schiex T."/>
            <person name="Thomas J."/>
            <person name="Vandecasteele C."/>
            <person name="Vares D."/>
            <person name="Vear F."/>
            <person name="Vautrin S."/>
            <person name="Crespi M."/>
            <person name="Mangin B."/>
            <person name="Burke J.M."/>
            <person name="Salse J."/>
            <person name="Munos S."/>
            <person name="Vincourt P."/>
            <person name="Rieseberg L.H."/>
            <person name="Langlade N.B."/>
        </authorList>
    </citation>
    <scope>NUCLEOTIDE SEQUENCE</scope>
    <source>
        <tissue evidence="2">Leaves</tissue>
    </source>
</reference>
<name>A0A9K3HCR9_HELAN</name>
<dbReference type="Proteomes" id="UP000215914">
    <property type="component" value="Unassembled WGS sequence"/>
</dbReference>
<dbReference type="AlphaFoldDB" id="A0A9K3HCR9"/>
<gene>
    <name evidence="2" type="ORF">HanXRQr2_Chr13g0598701</name>
</gene>
<comment type="caution">
    <text evidence="2">The sequence shown here is derived from an EMBL/GenBank/DDBJ whole genome shotgun (WGS) entry which is preliminary data.</text>
</comment>
<evidence type="ECO:0000313" key="3">
    <source>
        <dbReference type="Proteomes" id="UP000215914"/>
    </source>
</evidence>
<reference evidence="2" key="2">
    <citation type="submission" date="2020-06" db="EMBL/GenBank/DDBJ databases">
        <title>Helianthus annuus Genome sequencing and assembly Release 2.</title>
        <authorList>
            <person name="Gouzy J."/>
            <person name="Langlade N."/>
            <person name="Munos S."/>
        </authorList>
    </citation>
    <scope>NUCLEOTIDE SEQUENCE</scope>
    <source>
        <tissue evidence="2">Leaves</tissue>
    </source>
</reference>
<sequence length="112" mass="12116">MSDSSKVPILLDLDVLDSYPTPVMVKKETPAATSSKPLPAPKANPRTRASTAKKRKGSEISAPGSEGFSYDELSFSDSLEPMTSFLNKGLQHLLHLYNDACGTIALHEARIK</sequence>
<organism evidence="2 3">
    <name type="scientific">Helianthus annuus</name>
    <name type="common">Common sunflower</name>
    <dbReference type="NCBI Taxonomy" id="4232"/>
    <lineage>
        <taxon>Eukaryota</taxon>
        <taxon>Viridiplantae</taxon>
        <taxon>Streptophyta</taxon>
        <taxon>Embryophyta</taxon>
        <taxon>Tracheophyta</taxon>
        <taxon>Spermatophyta</taxon>
        <taxon>Magnoliopsida</taxon>
        <taxon>eudicotyledons</taxon>
        <taxon>Gunneridae</taxon>
        <taxon>Pentapetalae</taxon>
        <taxon>asterids</taxon>
        <taxon>campanulids</taxon>
        <taxon>Asterales</taxon>
        <taxon>Asteraceae</taxon>
        <taxon>Asteroideae</taxon>
        <taxon>Heliantheae alliance</taxon>
        <taxon>Heliantheae</taxon>
        <taxon>Helianthus</taxon>
    </lineage>
</organism>
<dbReference type="EMBL" id="MNCJ02000328">
    <property type="protein sequence ID" value="KAF5774298.1"/>
    <property type="molecule type" value="Genomic_DNA"/>
</dbReference>